<dbReference type="AlphaFoldDB" id="H5Y0F9"/>
<dbReference type="InterPro" id="IPR013324">
    <property type="entry name" value="RNA_pol_sigma_r3/r4-like"/>
</dbReference>
<dbReference type="HOGENOM" id="CLU_054506_1_1_9"/>
<evidence type="ECO:0000313" key="6">
    <source>
        <dbReference type="EMBL" id="EHQ92215.1"/>
    </source>
</evidence>
<evidence type="ECO:0000259" key="5">
    <source>
        <dbReference type="Pfam" id="PF04198"/>
    </source>
</evidence>
<dbReference type="SUPFAM" id="SSF88659">
    <property type="entry name" value="Sigma3 and sigma4 domains of RNA polymerase sigma factors"/>
    <property type="match status" value="1"/>
</dbReference>
<dbReference type="EMBL" id="CM001441">
    <property type="protein sequence ID" value="EHQ92215.1"/>
    <property type="molecule type" value="Genomic_DNA"/>
</dbReference>
<dbReference type="Gene3D" id="1.10.10.60">
    <property type="entry name" value="Homeodomain-like"/>
    <property type="match status" value="1"/>
</dbReference>
<dbReference type="SUPFAM" id="SSF100950">
    <property type="entry name" value="NagB/RpiA/CoA transferase-like"/>
    <property type="match status" value="1"/>
</dbReference>
<sequence>MDFLLKVARLYYEEHMNQQEIAKHLNISRVKVYRMLMKAREEGIVKIELHAPPQDFSELEIKLERNFGLKQCIILPTSDSMEILYSGFGNALNSVIDRYFKKGMKIGVGWGRTIKGTVEKMTATQEYSMKIFPAIGGSGLISNDIHANAIVSSLSSKLGATGYILNCPAILDSQASKEIFLKESIIKKIVDQFESLDLVIVPIGYIDSDITIYKTKEITVEDIDYLKSLGVVGDINSNFIDVNGNLVPNKIQDRIINVSIESLKKIKNTVAICNGEKKICATRAALKSGVINTLITDTSIAKKLLLP</sequence>
<evidence type="ECO:0000313" key="7">
    <source>
        <dbReference type="Proteomes" id="UP000005104"/>
    </source>
</evidence>
<dbReference type="GO" id="GO:0003677">
    <property type="term" value="F:DNA binding"/>
    <property type="evidence" value="ECO:0007669"/>
    <property type="project" value="UniProtKB-KW"/>
</dbReference>
<evidence type="ECO:0000256" key="2">
    <source>
        <dbReference type="ARBA" id="ARBA00023015"/>
    </source>
</evidence>
<evidence type="ECO:0000256" key="3">
    <source>
        <dbReference type="ARBA" id="ARBA00023125"/>
    </source>
</evidence>
<keyword evidence="7" id="KW-1185">Reference proteome</keyword>
<accession>H5Y0F9</accession>
<evidence type="ECO:0000256" key="4">
    <source>
        <dbReference type="ARBA" id="ARBA00023163"/>
    </source>
</evidence>
<dbReference type="RefSeq" id="WP_007787498.1">
    <property type="nucleotide sequence ID" value="NZ_CM001441.1"/>
</dbReference>
<proteinExistence type="inferred from homology"/>
<dbReference type="PANTHER" id="PTHR34294">
    <property type="entry name" value="TRANSCRIPTIONAL REGULATOR-RELATED"/>
    <property type="match status" value="1"/>
</dbReference>
<comment type="similarity">
    <text evidence="1">Belongs to the SorC transcriptional regulatory family.</text>
</comment>
<evidence type="ECO:0000256" key="1">
    <source>
        <dbReference type="ARBA" id="ARBA00010466"/>
    </source>
</evidence>
<dbReference type="GO" id="GO:0030246">
    <property type="term" value="F:carbohydrate binding"/>
    <property type="evidence" value="ECO:0007669"/>
    <property type="project" value="InterPro"/>
</dbReference>
<keyword evidence="4" id="KW-0804">Transcription</keyword>
<dbReference type="eggNOG" id="COG2390">
    <property type="taxonomic scope" value="Bacteria"/>
</dbReference>
<dbReference type="Pfam" id="PF04198">
    <property type="entry name" value="Sugar-bind"/>
    <property type="match status" value="1"/>
</dbReference>
<dbReference type="STRING" id="768710.DesyoDRAFT_5287"/>
<gene>
    <name evidence="6" type="ORF">DesyoDRAFT_5287</name>
</gene>
<dbReference type="Proteomes" id="UP000005104">
    <property type="component" value="Chromosome"/>
</dbReference>
<organism evidence="6 7">
    <name type="scientific">Desulfosporosinus youngiae DSM 17734</name>
    <dbReference type="NCBI Taxonomy" id="768710"/>
    <lineage>
        <taxon>Bacteria</taxon>
        <taxon>Bacillati</taxon>
        <taxon>Bacillota</taxon>
        <taxon>Clostridia</taxon>
        <taxon>Eubacteriales</taxon>
        <taxon>Desulfitobacteriaceae</taxon>
        <taxon>Desulfosporosinus</taxon>
    </lineage>
</organism>
<dbReference type="OrthoDB" id="58802at2"/>
<keyword evidence="2" id="KW-0805">Transcription regulation</keyword>
<protein>
    <submittedName>
        <fullName evidence="6">Transcriptional regulator with sigma factor-related N-terminal domain</fullName>
    </submittedName>
</protein>
<dbReference type="Gene3D" id="3.40.50.1360">
    <property type="match status" value="1"/>
</dbReference>
<dbReference type="InterPro" id="IPR051054">
    <property type="entry name" value="SorC_transcr_regulators"/>
</dbReference>
<reference evidence="6 7" key="1">
    <citation type="submission" date="2011-11" db="EMBL/GenBank/DDBJ databases">
        <title>The Noncontiguous Finished genome of Desulfosporosinus youngiae DSM 17734.</title>
        <authorList>
            <consortium name="US DOE Joint Genome Institute (JGI-PGF)"/>
            <person name="Lucas S."/>
            <person name="Han J."/>
            <person name="Lapidus A."/>
            <person name="Cheng J.-F."/>
            <person name="Goodwin L."/>
            <person name="Pitluck S."/>
            <person name="Peters L."/>
            <person name="Ovchinnikova G."/>
            <person name="Lu M."/>
            <person name="Land M.L."/>
            <person name="Hauser L."/>
            <person name="Pester M."/>
            <person name="Spring S."/>
            <person name="Ollivier B."/>
            <person name="Rattei T."/>
            <person name="Klenk H.-P."/>
            <person name="Wagner M."/>
            <person name="Loy A."/>
            <person name="Woyke T.J."/>
        </authorList>
    </citation>
    <scope>NUCLEOTIDE SEQUENCE [LARGE SCALE GENOMIC DNA]</scope>
    <source>
        <strain evidence="6 7">DSM 17734</strain>
    </source>
</reference>
<dbReference type="InterPro" id="IPR037171">
    <property type="entry name" value="NagB/RpiA_transferase-like"/>
</dbReference>
<feature type="domain" description="Sugar-binding" evidence="5">
    <location>
        <begin position="55"/>
        <end position="305"/>
    </location>
</feature>
<dbReference type="PANTHER" id="PTHR34294:SF1">
    <property type="entry name" value="TRANSCRIPTIONAL REGULATOR LSRR"/>
    <property type="match status" value="1"/>
</dbReference>
<name>H5Y0F9_9FIRM</name>
<dbReference type="InterPro" id="IPR007324">
    <property type="entry name" value="Sugar-bd_dom_put"/>
</dbReference>
<keyword evidence="3" id="KW-0238">DNA-binding</keyword>